<sequence>MQAIRSILVVIEPLPDESLALKRAKMIAGVTQAHLHLLICDKEHDHSALLSVLKASLQEDGHSVTTEQAWNKSLHETIIDVQQAEGCGLVIKQHFPDNPLKKALLTPADWKLLRQCPSPVLLVKTSKPWTGGTILAAIDVGNNDPEHRVLHATIVDHGFDIAHLAKAHLHVISAHPSPMLSAADPVFQLKETIEARYREACKAFQAEFDIDDEHLHIEEGPADVLIPHVAHKLQASVTVIGTVARTGFSGALIGNTAEVVLDSLESDVLVLKPQEIMDHLEELVTSGK</sequence>
<dbReference type="HOGENOM" id="CLU_049301_1_2_6"/>
<dbReference type="RefSeq" id="WP_019690747.1">
    <property type="nucleotide sequence ID" value="NZ_AFOY02000015.1"/>
</dbReference>
<dbReference type="EMBL" id="AFOY02000015">
    <property type="protein sequence ID" value="EXF93030.1"/>
    <property type="molecule type" value="Genomic_DNA"/>
</dbReference>
<keyword evidence="3" id="KW-0963">Cytoplasm</keyword>
<dbReference type="SUPFAM" id="SSF52402">
    <property type="entry name" value="Adenine nucleotide alpha hydrolases-like"/>
    <property type="match status" value="2"/>
</dbReference>
<name>A0A010SIZ7_PSEFL</name>
<dbReference type="Proteomes" id="UP000022611">
    <property type="component" value="Unassembled WGS sequence"/>
</dbReference>
<dbReference type="eggNOG" id="COG0589">
    <property type="taxonomic scope" value="Bacteria"/>
</dbReference>
<comment type="function">
    <text evidence="4">Required for resistance to DNA-damaging agents.</text>
</comment>
<evidence type="ECO:0000256" key="1">
    <source>
        <dbReference type="ARBA" id="ARBA00004496"/>
    </source>
</evidence>
<dbReference type="Pfam" id="PF00582">
    <property type="entry name" value="Usp"/>
    <property type="match status" value="2"/>
</dbReference>
<reference evidence="6 7" key="1">
    <citation type="journal article" date="2011" name="J. Bacteriol.">
        <title>Draft genome sequence of the polycyclic aromatic hydrocarbon-degrading, genetically engineered bioluminescent bioreporter Pseudomonas fluorescens HK44.</title>
        <authorList>
            <person name="Chauhan A."/>
            <person name="Layton A.C."/>
            <person name="Williams D.E."/>
            <person name="Smartt A.E."/>
            <person name="Ripp S."/>
            <person name="Karpinets T.V."/>
            <person name="Brown S.D."/>
            <person name="Sayler G.S."/>
        </authorList>
    </citation>
    <scope>NUCLEOTIDE SEQUENCE [LARGE SCALE GENOMIC DNA]</scope>
    <source>
        <strain evidence="6 7">HK44</strain>
    </source>
</reference>
<dbReference type="InterPro" id="IPR006016">
    <property type="entry name" value="UspA"/>
</dbReference>
<comment type="similarity">
    <text evidence="2">Belongs to the universal stress protein A family.</text>
</comment>
<evidence type="ECO:0000313" key="7">
    <source>
        <dbReference type="Proteomes" id="UP000022611"/>
    </source>
</evidence>
<proteinExistence type="inferred from homology"/>
<evidence type="ECO:0000256" key="4">
    <source>
        <dbReference type="ARBA" id="ARBA00037131"/>
    </source>
</evidence>
<dbReference type="GO" id="GO:0005737">
    <property type="term" value="C:cytoplasm"/>
    <property type="evidence" value="ECO:0007669"/>
    <property type="project" value="UniProtKB-SubCell"/>
</dbReference>
<accession>A0A010SIZ7</accession>
<evidence type="ECO:0000259" key="5">
    <source>
        <dbReference type="Pfam" id="PF00582"/>
    </source>
</evidence>
<dbReference type="Gene3D" id="3.40.50.12370">
    <property type="match status" value="1"/>
</dbReference>
<evidence type="ECO:0000256" key="3">
    <source>
        <dbReference type="ARBA" id="ARBA00022490"/>
    </source>
</evidence>
<evidence type="ECO:0000313" key="6">
    <source>
        <dbReference type="EMBL" id="EXF93030.1"/>
    </source>
</evidence>
<gene>
    <name evidence="6" type="ORF">HK44_004860</name>
</gene>
<comment type="subcellular location">
    <subcellularLocation>
        <location evidence="1">Cytoplasm</location>
    </subcellularLocation>
</comment>
<dbReference type="PATRIC" id="fig|1042209.11.peg.3332"/>
<evidence type="ECO:0000256" key="2">
    <source>
        <dbReference type="ARBA" id="ARBA00008791"/>
    </source>
</evidence>
<dbReference type="AlphaFoldDB" id="A0A010SIZ7"/>
<organism evidence="6 7">
    <name type="scientific">Pseudomonas fluorescens HK44</name>
    <dbReference type="NCBI Taxonomy" id="1042209"/>
    <lineage>
        <taxon>Bacteria</taxon>
        <taxon>Pseudomonadati</taxon>
        <taxon>Pseudomonadota</taxon>
        <taxon>Gammaproteobacteria</taxon>
        <taxon>Pseudomonadales</taxon>
        <taxon>Pseudomonadaceae</taxon>
        <taxon>Pseudomonas</taxon>
    </lineage>
</organism>
<protein>
    <submittedName>
        <fullName evidence="6">Universal stress protein A</fullName>
    </submittedName>
</protein>
<feature type="domain" description="UspA" evidence="5">
    <location>
        <begin position="134"/>
        <end position="272"/>
    </location>
</feature>
<feature type="domain" description="UspA" evidence="5">
    <location>
        <begin position="52"/>
        <end position="124"/>
    </location>
</feature>
<dbReference type="OrthoDB" id="239260at2"/>
<comment type="caution">
    <text evidence="6">The sequence shown here is derived from an EMBL/GenBank/DDBJ whole genome shotgun (WGS) entry which is preliminary data.</text>
</comment>
<dbReference type="PANTHER" id="PTHR47892:SF1">
    <property type="entry name" value="UNIVERSAL STRESS PROTEIN E"/>
    <property type="match status" value="1"/>
</dbReference>
<dbReference type="PANTHER" id="PTHR47892">
    <property type="entry name" value="UNIVERSAL STRESS PROTEIN E"/>
    <property type="match status" value="1"/>
</dbReference>